<feature type="domain" description="Retrovirus-related Pol polyprotein from transposon TNT 1-94-like beta-barrel" evidence="2">
    <location>
        <begin position="67"/>
        <end position="133"/>
    </location>
</feature>
<dbReference type="OrthoDB" id="2928884at2759"/>
<dbReference type="Pfam" id="PF22936">
    <property type="entry name" value="Pol_BBD"/>
    <property type="match status" value="1"/>
</dbReference>
<protein>
    <recommendedName>
        <fullName evidence="2">Retrovirus-related Pol polyprotein from transposon TNT 1-94-like beta-barrel domain-containing protein</fullName>
    </recommendedName>
</protein>
<feature type="non-terminal residue" evidence="3">
    <location>
        <position position="1"/>
    </location>
</feature>
<keyword evidence="4" id="KW-1185">Reference proteome</keyword>
<dbReference type="EMBL" id="KV417629">
    <property type="protein sequence ID" value="KZP13653.1"/>
    <property type="molecule type" value="Genomic_DNA"/>
</dbReference>
<evidence type="ECO:0000313" key="4">
    <source>
        <dbReference type="Proteomes" id="UP000076532"/>
    </source>
</evidence>
<dbReference type="Proteomes" id="UP000076532">
    <property type="component" value="Unassembled WGS sequence"/>
</dbReference>
<reference evidence="3 4" key="1">
    <citation type="journal article" date="2016" name="Mol. Biol. Evol.">
        <title>Comparative Genomics of Early-Diverging Mushroom-Forming Fungi Provides Insights into the Origins of Lignocellulose Decay Capabilities.</title>
        <authorList>
            <person name="Nagy L.G."/>
            <person name="Riley R."/>
            <person name="Tritt A."/>
            <person name="Adam C."/>
            <person name="Daum C."/>
            <person name="Floudas D."/>
            <person name="Sun H."/>
            <person name="Yadav J.S."/>
            <person name="Pangilinan J."/>
            <person name="Larsson K.H."/>
            <person name="Matsuura K."/>
            <person name="Barry K."/>
            <person name="Labutti K."/>
            <person name="Kuo R."/>
            <person name="Ohm R.A."/>
            <person name="Bhattacharya S.S."/>
            <person name="Shirouzu T."/>
            <person name="Yoshinaga Y."/>
            <person name="Martin F.M."/>
            <person name="Grigoriev I.V."/>
            <person name="Hibbett D.S."/>
        </authorList>
    </citation>
    <scope>NUCLEOTIDE SEQUENCE [LARGE SCALE GENOMIC DNA]</scope>
    <source>
        <strain evidence="3 4">CBS 109695</strain>
    </source>
</reference>
<evidence type="ECO:0000259" key="2">
    <source>
        <dbReference type="Pfam" id="PF22936"/>
    </source>
</evidence>
<proteinExistence type="predicted"/>
<dbReference type="AlphaFoldDB" id="A0A166CH89"/>
<organism evidence="3 4">
    <name type="scientific">Athelia psychrophila</name>
    <dbReference type="NCBI Taxonomy" id="1759441"/>
    <lineage>
        <taxon>Eukaryota</taxon>
        <taxon>Fungi</taxon>
        <taxon>Dikarya</taxon>
        <taxon>Basidiomycota</taxon>
        <taxon>Agaricomycotina</taxon>
        <taxon>Agaricomycetes</taxon>
        <taxon>Agaricomycetidae</taxon>
        <taxon>Atheliales</taxon>
        <taxon>Atheliaceae</taxon>
        <taxon>Athelia</taxon>
    </lineage>
</organism>
<feature type="non-terminal residue" evidence="3">
    <location>
        <position position="133"/>
    </location>
</feature>
<name>A0A166CH89_9AGAM</name>
<sequence length="133" mass="14560">KKEAEEKDGYKGKGKAKANSAEEEDDYYDTEETAAATMLAHVHISQKSKSRYSAYAASEPDPQKRILLDSGASSTMVPHVEWFIPDSLKALNPPHRIGFGDSSEVFTVAIGTIILETKDSTIQLTDALLVPDF</sequence>
<accession>A0A166CH89</accession>
<gene>
    <name evidence="3" type="ORF">FIBSPDRAFT_678798</name>
</gene>
<evidence type="ECO:0000313" key="3">
    <source>
        <dbReference type="EMBL" id="KZP13653.1"/>
    </source>
</evidence>
<feature type="compositionally biased region" description="Basic and acidic residues" evidence="1">
    <location>
        <begin position="1"/>
        <end position="11"/>
    </location>
</feature>
<dbReference type="InterPro" id="IPR054722">
    <property type="entry name" value="PolX-like_BBD"/>
</dbReference>
<evidence type="ECO:0000256" key="1">
    <source>
        <dbReference type="SAM" id="MobiDB-lite"/>
    </source>
</evidence>
<feature type="region of interest" description="Disordered" evidence="1">
    <location>
        <begin position="1"/>
        <end position="29"/>
    </location>
</feature>